<feature type="region of interest" description="Disordered" evidence="1">
    <location>
        <begin position="118"/>
        <end position="160"/>
    </location>
</feature>
<dbReference type="EMBL" id="BRPK01000011">
    <property type="protein sequence ID" value="GLB42548.1"/>
    <property type="molecule type" value="Genomic_DNA"/>
</dbReference>
<keyword evidence="3" id="KW-1185">Reference proteome</keyword>
<dbReference type="Proteomes" id="UP001063166">
    <property type="component" value="Unassembled WGS sequence"/>
</dbReference>
<reference evidence="2" key="1">
    <citation type="submission" date="2022-07" db="EMBL/GenBank/DDBJ databases">
        <title>The genome of Lyophyllum shimeji provides insight into the initial evolution of ectomycorrhizal fungal genome.</title>
        <authorList>
            <person name="Kobayashi Y."/>
            <person name="Shibata T."/>
            <person name="Hirakawa H."/>
            <person name="Shigenobu S."/>
            <person name="Nishiyama T."/>
            <person name="Yamada A."/>
            <person name="Hasebe M."/>
            <person name="Kawaguchi M."/>
        </authorList>
    </citation>
    <scope>NUCLEOTIDE SEQUENCE</scope>
    <source>
        <strain evidence="2">AT787</strain>
    </source>
</reference>
<accession>A0A9P3URD2</accession>
<sequence length="286" mass="32461">MAGHLLDDAGDEHHRLARPHHLVVVISYLSTDMNSYALIALASTSRPVLSDSYRQILLGFSRAGCTHDPYLQASAQIGTNERPYLIAQIRCLASLLRTYTKHSPPRLSVACSHAIVRPRSGPQSRLPSVQRRHAGQATMTPVEPLTSSSGHHTPSGSSSTPSLVVPMCVMRHPDCRPWCCEDRLSLISRASNNIQLSPFHMSLVARNPLRPEQNVIPLTARHDYHSRRSFTRSTMRCRRYSTWPSKRERRPSRKSRDPTYVLVDVYVTHPTPVLMRRREFLRRPPR</sequence>
<comment type="caution">
    <text evidence="2">The sequence shown here is derived from an EMBL/GenBank/DDBJ whole genome shotgun (WGS) entry which is preliminary data.</text>
</comment>
<gene>
    <name evidence="2" type="ORF">LshimejAT787_1105630</name>
</gene>
<proteinExistence type="predicted"/>
<organism evidence="2 3">
    <name type="scientific">Lyophyllum shimeji</name>
    <name type="common">Hon-shimeji</name>
    <name type="synonym">Tricholoma shimeji</name>
    <dbReference type="NCBI Taxonomy" id="47721"/>
    <lineage>
        <taxon>Eukaryota</taxon>
        <taxon>Fungi</taxon>
        <taxon>Dikarya</taxon>
        <taxon>Basidiomycota</taxon>
        <taxon>Agaricomycotina</taxon>
        <taxon>Agaricomycetes</taxon>
        <taxon>Agaricomycetidae</taxon>
        <taxon>Agaricales</taxon>
        <taxon>Tricholomatineae</taxon>
        <taxon>Lyophyllaceae</taxon>
        <taxon>Lyophyllum</taxon>
    </lineage>
</organism>
<feature type="compositionally biased region" description="Low complexity" evidence="1">
    <location>
        <begin position="147"/>
        <end position="160"/>
    </location>
</feature>
<name>A0A9P3URD2_LYOSH</name>
<evidence type="ECO:0000313" key="2">
    <source>
        <dbReference type="EMBL" id="GLB42548.1"/>
    </source>
</evidence>
<protein>
    <submittedName>
        <fullName evidence="2">Uncharacterized protein</fullName>
    </submittedName>
</protein>
<evidence type="ECO:0000256" key="1">
    <source>
        <dbReference type="SAM" id="MobiDB-lite"/>
    </source>
</evidence>
<evidence type="ECO:0000313" key="3">
    <source>
        <dbReference type="Proteomes" id="UP001063166"/>
    </source>
</evidence>
<dbReference type="AlphaFoldDB" id="A0A9P3URD2"/>